<feature type="domain" description="SH3" evidence="4">
    <location>
        <begin position="1"/>
        <end position="65"/>
    </location>
</feature>
<dbReference type="InterPro" id="IPR057402">
    <property type="entry name" value="AIM3_BBC1_C"/>
</dbReference>
<dbReference type="Proteomes" id="UP000700596">
    <property type="component" value="Unassembled WGS sequence"/>
</dbReference>
<dbReference type="SUPFAM" id="SSF50044">
    <property type="entry name" value="SH3-domain"/>
    <property type="match status" value="1"/>
</dbReference>
<protein>
    <recommendedName>
        <fullName evidence="4">SH3 domain-containing protein</fullName>
    </recommendedName>
</protein>
<feature type="compositionally biased region" description="Acidic residues" evidence="3">
    <location>
        <begin position="701"/>
        <end position="710"/>
    </location>
</feature>
<evidence type="ECO:0000256" key="2">
    <source>
        <dbReference type="PROSITE-ProRule" id="PRU00192"/>
    </source>
</evidence>
<name>A0A9P9IGN3_9PLEO</name>
<dbReference type="OrthoDB" id="207120at2759"/>
<dbReference type="AlphaFoldDB" id="A0A9P9IGN3"/>
<dbReference type="InterPro" id="IPR035552">
    <property type="entry name" value="Mti1_SH3"/>
</dbReference>
<feature type="compositionally biased region" description="Basic and acidic residues" evidence="3">
    <location>
        <begin position="238"/>
        <end position="258"/>
    </location>
</feature>
<feature type="compositionally biased region" description="Gly residues" evidence="3">
    <location>
        <begin position="461"/>
        <end position="477"/>
    </location>
</feature>
<feature type="compositionally biased region" description="Pro residues" evidence="3">
    <location>
        <begin position="884"/>
        <end position="916"/>
    </location>
</feature>
<feature type="compositionally biased region" description="Pro residues" evidence="3">
    <location>
        <begin position="781"/>
        <end position="792"/>
    </location>
</feature>
<evidence type="ECO:0000256" key="1">
    <source>
        <dbReference type="ARBA" id="ARBA00022443"/>
    </source>
</evidence>
<keyword evidence="1 2" id="KW-0728">SH3 domain</keyword>
<feature type="compositionally biased region" description="Pro residues" evidence="3">
    <location>
        <begin position="750"/>
        <end position="770"/>
    </location>
</feature>
<proteinExistence type="predicted"/>
<dbReference type="InterPro" id="IPR036028">
    <property type="entry name" value="SH3-like_dom_sf"/>
</dbReference>
<feature type="compositionally biased region" description="Basic and acidic residues" evidence="3">
    <location>
        <begin position="344"/>
        <end position="355"/>
    </location>
</feature>
<comment type="caution">
    <text evidence="5">The sequence shown here is derived from an EMBL/GenBank/DDBJ whole genome shotgun (WGS) entry which is preliminary data.</text>
</comment>
<evidence type="ECO:0000259" key="4">
    <source>
        <dbReference type="PROSITE" id="PS50002"/>
    </source>
</evidence>
<feature type="compositionally biased region" description="Pro residues" evidence="3">
    <location>
        <begin position="148"/>
        <end position="158"/>
    </location>
</feature>
<dbReference type="SMART" id="SM00326">
    <property type="entry name" value="SH3"/>
    <property type="match status" value="1"/>
</dbReference>
<feature type="compositionally biased region" description="Polar residues" evidence="3">
    <location>
        <begin position="612"/>
        <end position="642"/>
    </location>
</feature>
<feature type="compositionally biased region" description="Low complexity" evidence="3">
    <location>
        <begin position="187"/>
        <end position="198"/>
    </location>
</feature>
<feature type="compositionally biased region" description="Pro residues" evidence="3">
    <location>
        <begin position="216"/>
        <end position="231"/>
    </location>
</feature>
<accession>A0A9P9IGN3</accession>
<feature type="compositionally biased region" description="Acidic residues" evidence="3">
    <location>
        <begin position="389"/>
        <end position="405"/>
    </location>
</feature>
<gene>
    <name evidence="5" type="ORF">B0J11DRAFT_582024</name>
</gene>
<feature type="compositionally biased region" description="Low complexity" evidence="3">
    <location>
        <begin position="94"/>
        <end position="104"/>
    </location>
</feature>
<feature type="compositionally biased region" description="Pro residues" evidence="3">
    <location>
        <begin position="818"/>
        <end position="854"/>
    </location>
</feature>
<dbReference type="PRINTS" id="PR00452">
    <property type="entry name" value="SH3DOMAIN"/>
</dbReference>
<sequence length="1199" mass="129682">MPHFKVKAVFDYSSPHEDDLNFSVGQIITVIEEEGDDWYVGEYTDEVGSRKEGLFPKNFVEKYEPEPPPRPNRASRYKPMEQTQAAPAPPTPEIPQQEAASVQEKQPEPPKPQPAPIEIPAAAKSQLSPASPTSAVSVKSPEVSQELPPAPKPAPSPAQPAAAAAPASKKPPPPVAAKSNAFRDRIAAFNQPAAAPVAPFKPGGGPPSTFIKKPFVAPPPSRNAYVPPPREAPQVKSYRRDEDPEIAERQTQDQENAERAGFSGVGTGAGAGPSNEDEEDQPKPTSLKERIALLQKQQAEQAQRAAANQHKEKPKKPPIKKTPSHDARPQEGETPALELVTSNESRERGSVDHARPPRSAGGLRSPDIQSHNREFLSDANDADQSGAGDTEDAEGTSTSVEEEDDLAKHHAPRATAAPSKEPDVGDEDGAADEEEEEEEDEMDAETRRKLELRERMAKMSGGMGMAGMFGPPGGLPMGGLPPKKKKTAEKKSTGDSEDYASPPQRVPMFPGMPPVRSPESEDTQFAVGKEDATIPSVTHGRDPEEVPDMEDLTPQPTIQRTLTGEKRSVPPPVPTGDRPVPPPVPSASRPAPPPVPIRSPSPGSESGDEMTDSQTLNIASPRSPSAPHYTNRTSYLGSNEPSLESPEKRAPPPIPFTSPPTSPAVARPPPPPPPIMAPPTRQPTTEDFSRKPSRLERLEGESEYEGDYDTDIAPGATHKDALKSHARESSLDDSTTADETPVHSPIVPSGVPPLPPHVPRAVPPPPPHQPPGRVSGEAPRAAPPRPPVPPPTRDADADDDDDEYDPYKYSSSHQTTSPAPPPAPRAAPPPPQSQPPPPQNRPPPPAAPPLPPAIPQTSQYNADSSDEDDLYSSPPPRKSHDRPPPPPPQAPPQPLPQRPPPPPQERAIPPPPPPESSQPRAPVGRKSLDVNRVVQQGRVSMDQPRPSVTLDFMANEIDLGASSHWWTQSNMPPPSLNGRKDVLVEMDETRSGNSVEKVVVVLFMDYSQTVITAEFEANNVSNVKLEQRQDPPPARLRQDQLEASHEQFGLRIAKDVEGKQNTVVGDGTPHGLIHELLKPYPSALRPVSTRAFGALVYANLANASIQQYDEIRPGDVITFRNAKFQGKHGAMHAKYSVDVGKPDHVGVVVEWDGSKKKIRAWEQGRESKKVKPESFRMGDLRSGEVRVWRVMARSWVGWN</sequence>
<keyword evidence="6" id="KW-1185">Reference proteome</keyword>
<organism evidence="5 6">
    <name type="scientific">Dendryphion nanum</name>
    <dbReference type="NCBI Taxonomy" id="256645"/>
    <lineage>
        <taxon>Eukaryota</taxon>
        <taxon>Fungi</taxon>
        <taxon>Dikarya</taxon>
        <taxon>Ascomycota</taxon>
        <taxon>Pezizomycotina</taxon>
        <taxon>Dothideomycetes</taxon>
        <taxon>Pleosporomycetidae</taxon>
        <taxon>Pleosporales</taxon>
        <taxon>Torulaceae</taxon>
        <taxon>Dendryphion</taxon>
    </lineage>
</organism>
<dbReference type="PROSITE" id="PS50002">
    <property type="entry name" value="SH3"/>
    <property type="match status" value="1"/>
</dbReference>
<dbReference type="InterPro" id="IPR001452">
    <property type="entry name" value="SH3_domain"/>
</dbReference>
<feature type="compositionally biased region" description="Polar residues" evidence="3">
    <location>
        <begin position="125"/>
        <end position="137"/>
    </location>
</feature>
<feature type="compositionally biased region" description="Basic and acidic residues" evidence="3">
    <location>
        <begin position="50"/>
        <end position="67"/>
    </location>
</feature>
<dbReference type="Gene3D" id="2.30.30.40">
    <property type="entry name" value="SH3 Domains"/>
    <property type="match status" value="1"/>
</dbReference>
<dbReference type="EMBL" id="JAGMWT010000010">
    <property type="protein sequence ID" value="KAH7121278.1"/>
    <property type="molecule type" value="Genomic_DNA"/>
</dbReference>
<dbReference type="CDD" id="cd11887">
    <property type="entry name" value="SH3_Bbc1"/>
    <property type="match status" value="1"/>
</dbReference>
<dbReference type="Pfam" id="PF00018">
    <property type="entry name" value="SH3_1"/>
    <property type="match status" value="1"/>
</dbReference>
<feature type="compositionally biased region" description="Pro residues" evidence="3">
    <location>
        <begin position="651"/>
        <end position="681"/>
    </location>
</feature>
<feature type="compositionally biased region" description="Acidic residues" evidence="3">
    <location>
        <begin position="424"/>
        <end position="443"/>
    </location>
</feature>
<feature type="compositionally biased region" description="Low complexity" evidence="3">
    <location>
        <begin position="159"/>
        <end position="168"/>
    </location>
</feature>
<feature type="compositionally biased region" description="Basic and acidic residues" evidence="3">
    <location>
        <begin position="687"/>
        <end position="700"/>
    </location>
</feature>
<feature type="compositionally biased region" description="Low complexity" evidence="3">
    <location>
        <begin position="292"/>
        <end position="308"/>
    </location>
</feature>
<evidence type="ECO:0000256" key="3">
    <source>
        <dbReference type="SAM" id="MobiDB-lite"/>
    </source>
</evidence>
<dbReference type="Pfam" id="PF25459">
    <property type="entry name" value="AIM3_BBC1_C"/>
    <property type="match status" value="1"/>
</dbReference>
<evidence type="ECO:0000313" key="6">
    <source>
        <dbReference type="Proteomes" id="UP000700596"/>
    </source>
</evidence>
<feature type="compositionally biased region" description="Basic and acidic residues" evidence="3">
    <location>
        <begin position="444"/>
        <end position="457"/>
    </location>
</feature>
<feature type="region of interest" description="Disordered" evidence="3">
    <location>
        <begin position="50"/>
        <end position="929"/>
    </location>
</feature>
<feature type="compositionally biased region" description="Pro residues" evidence="3">
    <location>
        <begin position="569"/>
        <end position="599"/>
    </location>
</feature>
<reference evidence="5" key="1">
    <citation type="journal article" date="2021" name="Nat. Commun.">
        <title>Genetic determinants of endophytism in the Arabidopsis root mycobiome.</title>
        <authorList>
            <person name="Mesny F."/>
            <person name="Miyauchi S."/>
            <person name="Thiergart T."/>
            <person name="Pickel B."/>
            <person name="Atanasova L."/>
            <person name="Karlsson M."/>
            <person name="Huettel B."/>
            <person name="Barry K.W."/>
            <person name="Haridas S."/>
            <person name="Chen C."/>
            <person name="Bauer D."/>
            <person name="Andreopoulos W."/>
            <person name="Pangilinan J."/>
            <person name="LaButti K."/>
            <person name="Riley R."/>
            <person name="Lipzen A."/>
            <person name="Clum A."/>
            <person name="Drula E."/>
            <person name="Henrissat B."/>
            <person name="Kohler A."/>
            <person name="Grigoriev I.V."/>
            <person name="Martin F.M."/>
            <person name="Hacquard S."/>
        </authorList>
    </citation>
    <scope>NUCLEOTIDE SEQUENCE</scope>
    <source>
        <strain evidence="5">MPI-CAGE-CH-0243</strain>
    </source>
</reference>
<feature type="compositionally biased region" description="Basic and acidic residues" evidence="3">
    <location>
        <begin position="717"/>
        <end position="730"/>
    </location>
</feature>
<evidence type="ECO:0000313" key="5">
    <source>
        <dbReference type="EMBL" id="KAH7121278.1"/>
    </source>
</evidence>